<organism evidence="4 5">
    <name type="scientific">Trichonephila inaurata madagascariensis</name>
    <dbReference type="NCBI Taxonomy" id="2747483"/>
    <lineage>
        <taxon>Eukaryota</taxon>
        <taxon>Metazoa</taxon>
        <taxon>Ecdysozoa</taxon>
        <taxon>Arthropoda</taxon>
        <taxon>Chelicerata</taxon>
        <taxon>Arachnida</taxon>
        <taxon>Araneae</taxon>
        <taxon>Araneomorphae</taxon>
        <taxon>Entelegynae</taxon>
        <taxon>Araneoidea</taxon>
        <taxon>Nephilidae</taxon>
        <taxon>Trichonephila</taxon>
        <taxon>Trichonephila inaurata</taxon>
    </lineage>
</organism>
<keyword evidence="2" id="KW-0813">Transport</keyword>
<sequence length="131" mass="14841">MHANCINIKAIHAGVDFFFSKKDDARKMVDFFMTVVPCRYATAQQLVSHDTHSNTFDYKHTFSVEIVPICRYFFSGICFPPSLSGFPFGEILDKFVSAGVTKFSFLIDLLFRLLKYPLSNSGGHLFVQLAL</sequence>
<protein>
    <recommendedName>
        <fullName evidence="2">60S ribosomal export protein NMD3</fullName>
    </recommendedName>
</protein>
<evidence type="ECO:0000313" key="5">
    <source>
        <dbReference type="Proteomes" id="UP000886998"/>
    </source>
</evidence>
<feature type="domain" description="Nmd3 N-terminal" evidence="3">
    <location>
        <begin position="1"/>
        <end position="66"/>
    </location>
</feature>
<comment type="caution">
    <text evidence="4">The sequence shown here is derived from an EMBL/GenBank/DDBJ whole genome shotgun (WGS) entry which is preliminary data.</text>
</comment>
<comment type="function">
    <text evidence="1 2">Acts as an adapter for the XPO1/CRM1-mediated export of the 60S ribosomal subunit.</text>
</comment>
<dbReference type="PANTHER" id="PTHR12746:SF2">
    <property type="entry name" value="60S RIBOSOMAL EXPORT PROTEIN NMD3"/>
    <property type="match status" value="1"/>
</dbReference>
<dbReference type="PANTHER" id="PTHR12746">
    <property type="entry name" value="NONSENSE-MEDIATED MRNA DECAY PROTEIN 3"/>
    <property type="match status" value="1"/>
</dbReference>
<dbReference type="GO" id="GO:0005634">
    <property type="term" value="C:nucleus"/>
    <property type="evidence" value="ECO:0007669"/>
    <property type="project" value="UniProtKB-SubCell"/>
</dbReference>
<evidence type="ECO:0000259" key="3">
    <source>
        <dbReference type="Pfam" id="PF04981"/>
    </source>
</evidence>
<keyword evidence="2" id="KW-0653">Protein transport</keyword>
<gene>
    <name evidence="4" type="primary">Nmd3</name>
    <name evidence="4" type="ORF">TNIN_281661</name>
</gene>
<evidence type="ECO:0000256" key="2">
    <source>
        <dbReference type="RuleBase" id="RU364108"/>
    </source>
</evidence>
<dbReference type="InterPro" id="IPR039768">
    <property type="entry name" value="Nmd3"/>
</dbReference>
<dbReference type="Proteomes" id="UP000886998">
    <property type="component" value="Unassembled WGS sequence"/>
</dbReference>
<dbReference type="GO" id="GO:0015031">
    <property type="term" value="P:protein transport"/>
    <property type="evidence" value="ECO:0007669"/>
    <property type="project" value="UniProtKB-KW"/>
</dbReference>
<keyword evidence="5" id="KW-1185">Reference proteome</keyword>
<dbReference type="GO" id="GO:0005737">
    <property type="term" value="C:cytoplasm"/>
    <property type="evidence" value="ECO:0007669"/>
    <property type="project" value="UniProtKB-SubCell"/>
</dbReference>
<proteinExistence type="inferred from homology"/>
<dbReference type="GO" id="GO:0043023">
    <property type="term" value="F:ribosomal large subunit binding"/>
    <property type="evidence" value="ECO:0007669"/>
    <property type="project" value="InterPro"/>
</dbReference>
<dbReference type="Pfam" id="PF04981">
    <property type="entry name" value="NMD3"/>
    <property type="match status" value="1"/>
</dbReference>
<dbReference type="GO" id="GO:0000055">
    <property type="term" value="P:ribosomal large subunit export from nucleus"/>
    <property type="evidence" value="ECO:0007669"/>
    <property type="project" value="TreeGrafter"/>
</dbReference>
<evidence type="ECO:0000313" key="4">
    <source>
        <dbReference type="EMBL" id="GFY75189.1"/>
    </source>
</evidence>
<evidence type="ECO:0000256" key="1">
    <source>
        <dbReference type="ARBA" id="ARBA00002269"/>
    </source>
</evidence>
<dbReference type="EMBL" id="BMAV01021214">
    <property type="protein sequence ID" value="GFY75189.1"/>
    <property type="molecule type" value="Genomic_DNA"/>
</dbReference>
<keyword evidence="2" id="KW-0963">Cytoplasm</keyword>
<keyword evidence="2" id="KW-0539">Nucleus</keyword>
<dbReference type="InterPro" id="IPR007064">
    <property type="entry name" value="Nmd3_N"/>
</dbReference>
<name>A0A8X6YP55_9ARAC</name>
<reference evidence="4" key="1">
    <citation type="submission" date="2020-08" db="EMBL/GenBank/DDBJ databases">
        <title>Multicomponent nature underlies the extraordinary mechanical properties of spider dragline silk.</title>
        <authorList>
            <person name="Kono N."/>
            <person name="Nakamura H."/>
            <person name="Mori M."/>
            <person name="Yoshida Y."/>
            <person name="Ohtoshi R."/>
            <person name="Malay A.D."/>
            <person name="Moran D.A.P."/>
            <person name="Tomita M."/>
            <person name="Numata K."/>
            <person name="Arakawa K."/>
        </authorList>
    </citation>
    <scope>NUCLEOTIDE SEQUENCE</scope>
</reference>
<comment type="similarity">
    <text evidence="2">Belongs to the NMD3 family.</text>
</comment>
<comment type="subcellular location">
    <subcellularLocation>
        <location evidence="2">Cytoplasm</location>
    </subcellularLocation>
    <subcellularLocation>
        <location evidence="2">Nucleus</location>
    </subcellularLocation>
</comment>
<accession>A0A8X6YP55</accession>
<dbReference type="OrthoDB" id="203821at2759"/>
<dbReference type="AlphaFoldDB" id="A0A8X6YP55"/>